<dbReference type="EMBL" id="QYRT01000009">
    <property type="protein sequence ID" value="TIH38270.1"/>
    <property type="molecule type" value="Genomic_DNA"/>
</dbReference>
<sequence length="208" mass="22301">MSQTFPHARRPQLGYNVYEVEKFLADARAAYEAKGMFTEPGDTGDIGAGANAGAAGAGAAGAAGVIDSQTIRQASFGLQKSGYSTVHVDAALERLEEAFSARERARAQRAVGEEQWYAQSRERARELLARLERPKGRRFTRAGLLSGGYNRSDVDTFCDAIVAYFRSGAAVTVGDVRSAVFRPKLGGYSEGQVDAVLDAVVDVMLSVR</sequence>
<dbReference type="RefSeq" id="WP_136641513.1">
    <property type="nucleotide sequence ID" value="NZ_QYRT01000009.1"/>
</dbReference>
<evidence type="ECO:0000313" key="1">
    <source>
        <dbReference type="EMBL" id="TIH38270.1"/>
    </source>
</evidence>
<dbReference type="InterPro" id="IPR019933">
    <property type="entry name" value="DivIVA_domain"/>
</dbReference>
<accession>A0A4T2C2R6</accession>
<gene>
    <name evidence="1" type="ORF">D4765_06695</name>
</gene>
<dbReference type="AlphaFoldDB" id="A0A4T2C2R6"/>
<reference evidence="1 2" key="1">
    <citation type="journal article" date="2019" name="Microorganisms">
        <title>Systematic Affiliation and Genome Analysis of Subtercola vilae DB165(T) with Particular Emphasis on Cold Adaptation of an Isolate from a High-Altitude Cold Volcano Lake.</title>
        <authorList>
            <person name="Villalobos A.S."/>
            <person name="Wiese J."/>
            <person name="Imhoff J.F."/>
            <person name="Dorador C."/>
            <person name="Keller A."/>
            <person name="Hentschel U."/>
        </authorList>
    </citation>
    <scope>NUCLEOTIDE SEQUENCE [LARGE SCALE GENOMIC DNA]</scope>
    <source>
        <strain evidence="1 2">DB165</strain>
    </source>
</reference>
<proteinExistence type="predicted"/>
<dbReference type="OrthoDB" id="3480096at2"/>
<evidence type="ECO:0000313" key="2">
    <source>
        <dbReference type="Proteomes" id="UP000306192"/>
    </source>
</evidence>
<protein>
    <submittedName>
        <fullName evidence="1">DivIVA domain-containing protein</fullName>
    </submittedName>
</protein>
<comment type="caution">
    <text evidence="1">The sequence shown here is derived from an EMBL/GenBank/DDBJ whole genome shotgun (WGS) entry which is preliminary data.</text>
</comment>
<dbReference type="NCBIfam" id="TIGR03544">
    <property type="entry name" value="DivI1A_domain"/>
    <property type="match status" value="1"/>
</dbReference>
<organism evidence="1 2">
    <name type="scientific">Subtercola vilae</name>
    <dbReference type="NCBI Taxonomy" id="2056433"/>
    <lineage>
        <taxon>Bacteria</taxon>
        <taxon>Bacillati</taxon>
        <taxon>Actinomycetota</taxon>
        <taxon>Actinomycetes</taxon>
        <taxon>Micrococcales</taxon>
        <taxon>Microbacteriaceae</taxon>
        <taxon>Subtercola</taxon>
    </lineage>
</organism>
<name>A0A4T2C2R6_9MICO</name>
<keyword evidence="2" id="KW-1185">Reference proteome</keyword>
<dbReference type="Proteomes" id="UP000306192">
    <property type="component" value="Unassembled WGS sequence"/>
</dbReference>